<organism evidence="1 2">
    <name type="scientific">Coemansia nantahalensis</name>
    <dbReference type="NCBI Taxonomy" id="2789366"/>
    <lineage>
        <taxon>Eukaryota</taxon>
        <taxon>Fungi</taxon>
        <taxon>Fungi incertae sedis</taxon>
        <taxon>Zoopagomycota</taxon>
        <taxon>Kickxellomycotina</taxon>
        <taxon>Kickxellomycetes</taxon>
        <taxon>Kickxellales</taxon>
        <taxon>Kickxellaceae</taxon>
        <taxon>Coemansia</taxon>
    </lineage>
</organism>
<comment type="caution">
    <text evidence="1">The sequence shown here is derived from an EMBL/GenBank/DDBJ whole genome shotgun (WGS) entry which is preliminary data.</text>
</comment>
<name>A0ACC1JX65_9FUNG</name>
<evidence type="ECO:0000313" key="1">
    <source>
        <dbReference type="EMBL" id="KAJ2769105.1"/>
    </source>
</evidence>
<sequence>MDDTKYDEFGNYIGPELATSSEEEDESDVEASNAAAAPAAGDDSDAEASEGDSEGGDGRLIAMTQRLEVSQTQIVLHEDKQYYPDAEDVFGPDVEVLVQEEDTQALTVPIVAPAATRRFEVAAEQDLPDTTYAKEFLVDLLGCPEMVRNIAVAGHLHHGKTALVDVLVAATHAWPEWDREPPIATPTTKMPRPNEKAFGYTDVLQLERHRGVSLKATPVSLVAQTTRGKSYALNVLDTPGHVNFVDEVIAAMRMADGLVLVVDAVEGVMASTRRAICAAVREGLSITLVVNKVDRLIVELKLPPADAYYKLKLTIEEVNGAIAECPGSSAAARLSPELGNVCFASAAFGWCFSLESFARRYIDTWGMPVQPRELARRLWGDVYYHPERRTFMRKRAEGGGDAKRSFVHFVLEPLYKIFAQVVGEDEPALRPVLESLGITLRKSDYAMDARSLLRRVLCHFFGPPTGFVDMCAAHVRSPLEAAPAKTERLYAGPADSAAAAAMRQCDPDGPLVVAVAKQYPSADASEFYVLGRILSGHISVDQRVRVLGEAFAPGDDEDMASATVAAAWIYCARYKIPVSGLGAGGWVLLGGVDGSIGKTATIVGADVPLGDLAIVRPLPLPAESVVRIAVEPVVPTELPKMLSGLRKIGKSYPSAQMRVEESGEHIVLGTGELYMDCIMHDLRNVYAEIEIKVADP</sequence>
<gene>
    <name evidence="1" type="ORF">IWQ57_003249</name>
</gene>
<evidence type="ECO:0000313" key="2">
    <source>
        <dbReference type="Proteomes" id="UP001140234"/>
    </source>
</evidence>
<reference evidence="1" key="1">
    <citation type="submission" date="2022-07" db="EMBL/GenBank/DDBJ databases">
        <title>Phylogenomic reconstructions and comparative analyses of Kickxellomycotina fungi.</title>
        <authorList>
            <person name="Reynolds N.K."/>
            <person name="Stajich J.E."/>
            <person name="Barry K."/>
            <person name="Grigoriev I.V."/>
            <person name="Crous P."/>
            <person name="Smith M.E."/>
        </authorList>
    </citation>
    <scope>NUCLEOTIDE SEQUENCE</scope>
    <source>
        <strain evidence="1">CBS 109366</strain>
    </source>
</reference>
<feature type="non-terminal residue" evidence="1">
    <location>
        <position position="696"/>
    </location>
</feature>
<dbReference type="Proteomes" id="UP001140234">
    <property type="component" value="Unassembled WGS sequence"/>
</dbReference>
<dbReference type="EMBL" id="JANBUJ010001013">
    <property type="protein sequence ID" value="KAJ2769105.1"/>
    <property type="molecule type" value="Genomic_DNA"/>
</dbReference>
<protein>
    <submittedName>
        <fullName evidence="1">Uncharacterized protein</fullName>
    </submittedName>
</protein>
<accession>A0ACC1JX65</accession>
<proteinExistence type="predicted"/>
<keyword evidence="2" id="KW-1185">Reference proteome</keyword>